<dbReference type="PANTHER" id="PTHR43483">
    <property type="entry name" value="MEMBRANE TRANSPORTER PROTEIN HI_0806-RELATED"/>
    <property type="match status" value="1"/>
</dbReference>
<evidence type="ECO:0000313" key="6">
    <source>
        <dbReference type="EMBL" id="OOQ54013.1"/>
    </source>
</evidence>
<reference evidence="7 9" key="2">
    <citation type="submission" date="2020-03" db="EMBL/GenBank/DDBJ databases">
        <title>Is there a link between lipid content and antibiotic production in Streptomyces?</title>
        <authorList>
            <person name="David M."/>
            <person name="Lejeune C."/>
            <person name="Abreu S."/>
            <person name="Thibessard A."/>
            <person name="Leblond P."/>
            <person name="Chaminade P."/>
            <person name="Virolle M.-J."/>
        </authorList>
    </citation>
    <scope>NUCLEOTIDE SEQUENCE [LARGE SCALE GENOMIC DNA]</scope>
    <source>
        <strain evidence="7 9">DSM 41481</strain>
    </source>
</reference>
<evidence type="ECO:0000313" key="7">
    <source>
        <dbReference type="EMBL" id="QIT43022.1"/>
    </source>
</evidence>
<dbReference type="PANTHER" id="PTHR43483:SF3">
    <property type="entry name" value="MEMBRANE TRANSPORTER PROTEIN HI_0806-RELATED"/>
    <property type="match status" value="1"/>
</dbReference>
<evidence type="ECO:0000256" key="5">
    <source>
        <dbReference type="RuleBase" id="RU363041"/>
    </source>
</evidence>
<reference evidence="6 8" key="1">
    <citation type="submission" date="2015-07" db="EMBL/GenBank/DDBJ databases">
        <title>Draft Genome Sequence of Streptomyces antibioticus, IMRU 3720 reveals insights in the evolution of actinomycin biosynthetic gene clusters in Streptomyces.</title>
        <authorList>
            <person name="Crnovcic I."/>
            <person name="Ruckert C."/>
            <person name="Kalinowksi J."/>
            <person name="Keller U."/>
        </authorList>
    </citation>
    <scope>NUCLEOTIDE SEQUENCE [LARGE SCALE GENOMIC DNA]</scope>
    <source>
        <strain evidence="6 8">DSM 41481</strain>
    </source>
</reference>
<dbReference type="GO" id="GO:0005886">
    <property type="term" value="C:plasma membrane"/>
    <property type="evidence" value="ECO:0007669"/>
    <property type="project" value="UniProtKB-SubCell"/>
</dbReference>
<evidence type="ECO:0000256" key="2">
    <source>
        <dbReference type="ARBA" id="ARBA00022692"/>
    </source>
</evidence>
<feature type="transmembrane region" description="Helical" evidence="5">
    <location>
        <begin position="43"/>
        <end position="63"/>
    </location>
</feature>
<proteinExistence type="inferred from homology"/>
<feature type="transmembrane region" description="Helical" evidence="5">
    <location>
        <begin position="75"/>
        <end position="96"/>
    </location>
</feature>
<feature type="transmembrane region" description="Helical" evidence="5">
    <location>
        <begin position="141"/>
        <end position="168"/>
    </location>
</feature>
<evidence type="ECO:0000313" key="9">
    <source>
        <dbReference type="Proteomes" id="UP000502504"/>
    </source>
</evidence>
<dbReference type="Proteomes" id="UP000190306">
    <property type="component" value="Chromosome"/>
</dbReference>
<dbReference type="Pfam" id="PF01925">
    <property type="entry name" value="TauE"/>
    <property type="match status" value="1"/>
</dbReference>
<sequence>MEWWTCLAGVAAGLLIAVVTAPVGVSGAVFLLPVQLSVFGVPSPAVTPTNLLYNVVAGPGALLRYRRGGALGTPLVRLLVVGTLPGVVIGAVIRVFAVPGPAVFRVLVALFLLPLGLWLCWRTLRPVRRVTAEAEPAPHVLVALALGVGIIGGVYGIGGGSLLGPILVGRGVPVARVAPAALTSTFVTSVAGACTYALLSLTGTGAIAPYWLLGLACGLGGLVGGYVGAHLQPRLPESALRLLLGGLATGVGSLYAVQALA</sequence>
<accession>A0AAE6Y5Y1</accession>
<organism evidence="7 9">
    <name type="scientific">Streptomyces antibioticus</name>
    <dbReference type="NCBI Taxonomy" id="1890"/>
    <lineage>
        <taxon>Bacteria</taxon>
        <taxon>Bacillati</taxon>
        <taxon>Actinomycetota</taxon>
        <taxon>Actinomycetes</taxon>
        <taxon>Kitasatosporales</taxon>
        <taxon>Streptomycetaceae</taxon>
        <taxon>Streptomyces</taxon>
    </lineage>
</organism>
<evidence type="ECO:0000256" key="3">
    <source>
        <dbReference type="ARBA" id="ARBA00022989"/>
    </source>
</evidence>
<name>A0AAE6Y5Y1_STRAT</name>
<dbReference type="EMBL" id="LHQL01000005">
    <property type="protein sequence ID" value="OOQ54013.1"/>
    <property type="molecule type" value="Genomic_DNA"/>
</dbReference>
<keyword evidence="8" id="KW-1185">Reference proteome</keyword>
<evidence type="ECO:0000256" key="1">
    <source>
        <dbReference type="ARBA" id="ARBA00004141"/>
    </source>
</evidence>
<keyword evidence="4 5" id="KW-0472">Membrane</keyword>
<evidence type="ECO:0000256" key="4">
    <source>
        <dbReference type="ARBA" id="ARBA00023136"/>
    </source>
</evidence>
<comment type="similarity">
    <text evidence="5">Belongs to the 4-toluene sulfonate uptake permease (TSUP) (TC 2.A.102) family.</text>
</comment>
<comment type="subcellular location">
    <subcellularLocation>
        <location evidence="5">Cell membrane</location>
        <topology evidence="5">Multi-pass membrane protein</topology>
    </subcellularLocation>
    <subcellularLocation>
        <location evidence="1">Membrane</location>
        <topology evidence="1">Multi-pass membrane protein</topology>
    </subcellularLocation>
</comment>
<keyword evidence="3 5" id="KW-1133">Transmembrane helix</keyword>
<dbReference type="RefSeq" id="WP_053625502.1">
    <property type="nucleotide sequence ID" value="NZ_CM007717.1"/>
</dbReference>
<keyword evidence="5" id="KW-1003">Cell membrane</keyword>
<feature type="transmembrane region" description="Helical" evidence="5">
    <location>
        <begin position="206"/>
        <end position="227"/>
    </location>
</feature>
<feature type="transmembrane region" description="Helical" evidence="5">
    <location>
        <begin position="102"/>
        <end position="121"/>
    </location>
</feature>
<keyword evidence="2 5" id="KW-0812">Transmembrane</keyword>
<dbReference type="EMBL" id="CP050692">
    <property type="protein sequence ID" value="QIT43022.1"/>
    <property type="molecule type" value="Genomic_DNA"/>
</dbReference>
<dbReference type="AlphaFoldDB" id="A0AAE6Y5Y1"/>
<feature type="transmembrane region" description="Helical" evidence="5">
    <location>
        <begin position="180"/>
        <end position="199"/>
    </location>
</feature>
<dbReference type="Proteomes" id="UP000502504">
    <property type="component" value="Chromosome"/>
</dbReference>
<dbReference type="InterPro" id="IPR002781">
    <property type="entry name" value="TM_pro_TauE-like"/>
</dbReference>
<gene>
    <name evidence="6" type="ORF">AFM16_05275</name>
    <name evidence="7" type="ORF">HCX60_05390</name>
</gene>
<feature type="transmembrane region" description="Helical" evidence="5">
    <location>
        <begin position="239"/>
        <end position="257"/>
    </location>
</feature>
<evidence type="ECO:0000313" key="8">
    <source>
        <dbReference type="Proteomes" id="UP000190306"/>
    </source>
</evidence>
<protein>
    <recommendedName>
        <fullName evidence="5">Probable membrane transporter protein</fullName>
    </recommendedName>
</protein>